<name>A0A368G9P6_ANCCA</name>
<organism evidence="1 2">
    <name type="scientific">Ancylostoma caninum</name>
    <name type="common">Dog hookworm</name>
    <dbReference type="NCBI Taxonomy" id="29170"/>
    <lineage>
        <taxon>Eukaryota</taxon>
        <taxon>Metazoa</taxon>
        <taxon>Ecdysozoa</taxon>
        <taxon>Nematoda</taxon>
        <taxon>Chromadorea</taxon>
        <taxon>Rhabditida</taxon>
        <taxon>Rhabditina</taxon>
        <taxon>Rhabditomorpha</taxon>
        <taxon>Strongyloidea</taxon>
        <taxon>Ancylostomatidae</taxon>
        <taxon>Ancylostomatinae</taxon>
        <taxon>Ancylostoma</taxon>
    </lineage>
</organism>
<dbReference type="EMBL" id="JOJR01000286">
    <property type="protein sequence ID" value="RCN40418.1"/>
    <property type="molecule type" value="Genomic_DNA"/>
</dbReference>
<dbReference type="AlphaFoldDB" id="A0A368G9P6"/>
<dbReference type="Proteomes" id="UP000252519">
    <property type="component" value="Unassembled WGS sequence"/>
</dbReference>
<reference evidence="1 2" key="1">
    <citation type="submission" date="2014-10" db="EMBL/GenBank/DDBJ databases">
        <title>Draft genome of the hookworm Ancylostoma caninum.</title>
        <authorList>
            <person name="Mitreva M."/>
        </authorList>
    </citation>
    <scope>NUCLEOTIDE SEQUENCE [LARGE SCALE GENOMIC DNA]</scope>
    <source>
        <strain evidence="1 2">Baltimore</strain>
    </source>
</reference>
<protein>
    <submittedName>
        <fullName evidence="1">Uncharacterized protein</fullName>
    </submittedName>
</protein>
<proteinExistence type="predicted"/>
<sequence>MDLSLSIVISGNIRLILLAVRCIRYYPATKLMAYATTTFNKSEAKSLSIEDLRTAHECVSESSLTTAKDFMKIKLSKEPLAQVQRALVSAEKQDELLPEARPSKSETQMKQIQNLVVRLPDVQAFNQAEEKRKKL</sequence>
<keyword evidence="2" id="KW-1185">Reference proteome</keyword>
<evidence type="ECO:0000313" key="1">
    <source>
        <dbReference type="EMBL" id="RCN40418.1"/>
    </source>
</evidence>
<comment type="caution">
    <text evidence="1">The sequence shown here is derived from an EMBL/GenBank/DDBJ whole genome shotgun (WGS) entry which is preliminary data.</text>
</comment>
<dbReference type="OrthoDB" id="5870054at2759"/>
<gene>
    <name evidence="1" type="ORF">ANCCAN_13664</name>
</gene>
<evidence type="ECO:0000313" key="2">
    <source>
        <dbReference type="Proteomes" id="UP000252519"/>
    </source>
</evidence>
<accession>A0A368G9P6</accession>